<name>A0A382YTK8_9ZZZZ</name>
<feature type="domain" description="Isopropylmalate dehydrogenase-like" evidence="12">
    <location>
        <begin position="13"/>
        <end position="162"/>
    </location>
</feature>
<keyword evidence="7" id="KW-0479">Metal-binding</keyword>
<accession>A0A382YTK8</accession>
<protein>
    <recommendedName>
        <fullName evidence="5">isocitrate dehydrogenase (NADP(+))</fullName>
        <ecNumber evidence="5">1.1.1.42</ecNumber>
    </recommendedName>
</protein>
<dbReference type="GO" id="GO:0046872">
    <property type="term" value="F:metal ion binding"/>
    <property type="evidence" value="ECO:0007669"/>
    <property type="project" value="UniProtKB-KW"/>
</dbReference>
<organism evidence="13">
    <name type="scientific">marine metagenome</name>
    <dbReference type="NCBI Taxonomy" id="408172"/>
    <lineage>
        <taxon>unclassified sequences</taxon>
        <taxon>metagenomes</taxon>
        <taxon>ecological metagenomes</taxon>
    </lineage>
</organism>
<keyword evidence="8" id="KW-0460">Magnesium</keyword>
<feature type="non-terminal residue" evidence="13">
    <location>
        <position position="162"/>
    </location>
</feature>
<dbReference type="EMBL" id="UINC01178336">
    <property type="protein sequence ID" value="SVD86431.1"/>
    <property type="molecule type" value="Genomic_DNA"/>
</dbReference>
<evidence type="ECO:0000259" key="12">
    <source>
        <dbReference type="SMART" id="SM01329"/>
    </source>
</evidence>
<dbReference type="GO" id="GO:0004450">
    <property type="term" value="F:isocitrate dehydrogenase (NADP+) activity"/>
    <property type="evidence" value="ECO:0007669"/>
    <property type="project" value="UniProtKB-EC"/>
</dbReference>
<dbReference type="InterPro" id="IPR004439">
    <property type="entry name" value="Isocitrate_DH_NADP_dimer_prok"/>
</dbReference>
<evidence type="ECO:0000256" key="3">
    <source>
        <dbReference type="ARBA" id="ARBA00007769"/>
    </source>
</evidence>
<evidence type="ECO:0000256" key="9">
    <source>
        <dbReference type="ARBA" id="ARBA00022857"/>
    </source>
</evidence>
<comment type="cofactor">
    <cofactor evidence="2">
        <name>Mg(2+)</name>
        <dbReference type="ChEBI" id="CHEBI:18420"/>
    </cofactor>
</comment>
<reference evidence="13" key="1">
    <citation type="submission" date="2018-05" db="EMBL/GenBank/DDBJ databases">
        <authorList>
            <person name="Lanie J.A."/>
            <person name="Ng W.-L."/>
            <person name="Kazmierczak K.M."/>
            <person name="Andrzejewski T.M."/>
            <person name="Davidsen T.M."/>
            <person name="Wayne K.J."/>
            <person name="Tettelin H."/>
            <person name="Glass J.I."/>
            <person name="Rusch D."/>
            <person name="Podicherti R."/>
            <person name="Tsui H.-C.T."/>
            <person name="Winkler M.E."/>
        </authorList>
    </citation>
    <scope>NUCLEOTIDE SEQUENCE</scope>
</reference>
<dbReference type="EC" id="1.1.1.42" evidence="5"/>
<evidence type="ECO:0000256" key="6">
    <source>
        <dbReference type="ARBA" id="ARBA00022532"/>
    </source>
</evidence>
<dbReference type="SMART" id="SM01329">
    <property type="entry name" value="Iso_dh"/>
    <property type="match status" value="1"/>
</dbReference>
<dbReference type="PANTHER" id="PTHR43504:SF1">
    <property type="entry name" value="ISOCITRATE DEHYDROGENASE [NADP]"/>
    <property type="match status" value="1"/>
</dbReference>
<evidence type="ECO:0000313" key="13">
    <source>
        <dbReference type="EMBL" id="SVD86431.1"/>
    </source>
</evidence>
<keyword evidence="6" id="KW-0816">Tricarboxylic acid cycle</keyword>
<comment type="similarity">
    <text evidence="3">Belongs to the isocitrate and isopropylmalate dehydrogenases family.</text>
</comment>
<evidence type="ECO:0000256" key="2">
    <source>
        <dbReference type="ARBA" id="ARBA00001946"/>
    </source>
</evidence>
<evidence type="ECO:0000256" key="4">
    <source>
        <dbReference type="ARBA" id="ARBA00011738"/>
    </source>
</evidence>
<dbReference type="SUPFAM" id="SSF53659">
    <property type="entry name" value="Isocitrate/Isopropylmalate dehydrogenase-like"/>
    <property type="match status" value="1"/>
</dbReference>
<evidence type="ECO:0000256" key="8">
    <source>
        <dbReference type="ARBA" id="ARBA00022842"/>
    </source>
</evidence>
<dbReference type="GO" id="GO:0006099">
    <property type="term" value="P:tricarboxylic acid cycle"/>
    <property type="evidence" value="ECO:0007669"/>
    <property type="project" value="UniProtKB-KW"/>
</dbReference>
<dbReference type="AlphaFoldDB" id="A0A382YTK8"/>
<keyword evidence="10" id="KW-0560">Oxidoreductase</keyword>
<dbReference type="InterPro" id="IPR024084">
    <property type="entry name" value="IsoPropMal-DH-like_dom"/>
</dbReference>
<keyword evidence="11" id="KW-0464">Manganese</keyword>
<evidence type="ECO:0000256" key="1">
    <source>
        <dbReference type="ARBA" id="ARBA00001936"/>
    </source>
</evidence>
<keyword evidence="9" id="KW-0521">NADP</keyword>
<proteinExistence type="inferred from homology"/>
<sequence>MENSELQVPDYPIIPYIEGDGIGSDIWSAAVHVFENAVEKSYGGSKQIKWLEVLAGEKAFNKTGEWLPQKTLDNIFKHKIAIKGPLTTPVGGGIRSLNVALRQKLDLFACVRPVRWFSGVPSPVKHPELVNMVIFRENTEDIYAGIEWMHGTNDLEKVKAFL</sequence>
<comment type="subunit">
    <text evidence="4">Homodimer.</text>
</comment>
<gene>
    <name evidence="13" type="ORF">METZ01_LOCUS439285</name>
</gene>
<evidence type="ECO:0000256" key="10">
    <source>
        <dbReference type="ARBA" id="ARBA00023002"/>
    </source>
</evidence>
<dbReference type="PANTHER" id="PTHR43504">
    <property type="entry name" value="ISOCITRATE DEHYDROGENASE [NADP]"/>
    <property type="match status" value="1"/>
</dbReference>
<evidence type="ECO:0000256" key="7">
    <source>
        <dbReference type="ARBA" id="ARBA00022723"/>
    </source>
</evidence>
<evidence type="ECO:0000256" key="11">
    <source>
        <dbReference type="ARBA" id="ARBA00023211"/>
    </source>
</evidence>
<dbReference type="Pfam" id="PF00180">
    <property type="entry name" value="Iso_dh"/>
    <property type="match status" value="1"/>
</dbReference>
<dbReference type="Gene3D" id="3.40.718.10">
    <property type="entry name" value="Isopropylmalate Dehydrogenase"/>
    <property type="match status" value="1"/>
</dbReference>
<evidence type="ECO:0000256" key="5">
    <source>
        <dbReference type="ARBA" id="ARBA00013013"/>
    </source>
</evidence>
<comment type="cofactor">
    <cofactor evidence="1">
        <name>Mn(2+)</name>
        <dbReference type="ChEBI" id="CHEBI:29035"/>
    </cofactor>
</comment>